<dbReference type="InterPro" id="IPR012338">
    <property type="entry name" value="Beta-lactam/transpept-like"/>
</dbReference>
<dbReference type="Gene3D" id="3.40.710.10">
    <property type="entry name" value="DD-peptidase/beta-lactamase superfamily"/>
    <property type="match status" value="1"/>
</dbReference>
<dbReference type="InterPro" id="IPR050491">
    <property type="entry name" value="AmpC-like"/>
</dbReference>
<evidence type="ECO:0000259" key="1">
    <source>
        <dbReference type="Pfam" id="PF00144"/>
    </source>
</evidence>
<sequence>MTDTPEDPPQRIVLQGWLRWCGPLVAVLVALVVAFDSVAAEEPSCPVDTHLQADIDKLATDAMRESATPGLALGIVREGRILYLKGYGVGRKDAPTPAKVTCRTTFHVASLSKPVIATMVLQAVERGELKEAQTIADVLGSGSPSVTVGALLTHTGGMRDWSHAKARRTEGERSAYFRAILKKTKRVGRTGEFRYSDTDYNILGLMLETISGRPLDALARERVFTPLGMSDSAFARPLGDFDFAWPHLGTSNRPAQEHPFDIAFAPSSGLQASVRDLALFAKACLDRDERLLSAAGFRNAIEPRTSTSWAGIFQSPVWQVVKADGRTVLQHGGTDTGFRALLSLYPDTRSAIVILANGEELDRWKLRQDIERVLMHD</sequence>
<evidence type="ECO:0000313" key="2">
    <source>
        <dbReference type="EMBL" id="QKG70636.1"/>
    </source>
</evidence>
<reference evidence="2 3" key="1">
    <citation type="submission" date="2020-05" db="EMBL/GenBank/DDBJ databases">
        <title>Erythrobacter mangrovi sp. nov., isolated from rhizosphere soil of mangrove plant (Kandelia candel).</title>
        <authorList>
            <person name="Ye Y.H."/>
        </authorList>
    </citation>
    <scope>NUCLEOTIDE SEQUENCE [LARGE SCALE GENOMIC DNA]</scope>
    <source>
        <strain evidence="2 3">EB310</strain>
    </source>
</reference>
<dbReference type="SUPFAM" id="SSF56601">
    <property type="entry name" value="beta-lactamase/transpeptidase-like"/>
    <property type="match status" value="1"/>
</dbReference>
<dbReference type="Proteomes" id="UP000504693">
    <property type="component" value="Chromosome"/>
</dbReference>
<proteinExistence type="predicted"/>
<dbReference type="KEGG" id="emv:HQR01_04200"/>
<feature type="domain" description="Beta-lactamase-related" evidence="1">
    <location>
        <begin position="55"/>
        <end position="361"/>
    </location>
</feature>
<dbReference type="EMBL" id="CP053921">
    <property type="protein sequence ID" value="QKG70636.1"/>
    <property type="molecule type" value="Genomic_DNA"/>
</dbReference>
<dbReference type="Pfam" id="PF00144">
    <property type="entry name" value="Beta-lactamase"/>
    <property type="match status" value="1"/>
</dbReference>
<dbReference type="InterPro" id="IPR001466">
    <property type="entry name" value="Beta-lactam-related"/>
</dbReference>
<dbReference type="RefSeq" id="WP_173212832.1">
    <property type="nucleotide sequence ID" value="NZ_CP053921.1"/>
</dbReference>
<dbReference type="PANTHER" id="PTHR46825">
    <property type="entry name" value="D-ALANYL-D-ALANINE-CARBOXYPEPTIDASE/ENDOPEPTIDASE AMPH"/>
    <property type="match status" value="1"/>
</dbReference>
<keyword evidence="3" id="KW-1185">Reference proteome</keyword>
<gene>
    <name evidence="2" type="ORF">HQR01_04200</name>
</gene>
<dbReference type="PANTHER" id="PTHR46825:SF8">
    <property type="entry name" value="BETA-LACTAMASE-RELATED"/>
    <property type="match status" value="1"/>
</dbReference>
<organism evidence="2 3">
    <name type="scientific">Erythrobacter mangrovi</name>
    <dbReference type="NCBI Taxonomy" id="2739433"/>
    <lineage>
        <taxon>Bacteria</taxon>
        <taxon>Pseudomonadati</taxon>
        <taxon>Pseudomonadota</taxon>
        <taxon>Alphaproteobacteria</taxon>
        <taxon>Sphingomonadales</taxon>
        <taxon>Erythrobacteraceae</taxon>
        <taxon>Erythrobacter/Porphyrobacter group</taxon>
        <taxon>Erythrobacter</taxon>
    </lineage>
</organism>
<protein>
    <submittedName>
        <fullName evidence="2">Beta-lactamase family protein</fullName>
    </submittedName>
</protein>
<evidence type="ECO:0000313" key="3">
    <source>
        <dbReference type="Proteomes" id="UP000504693"/>
    </source>
</evidence>
<accession>A0A7D3XU88</accession>
<name>A0A7D3XU88_9SPHN</name>
<dbReference type="AlphaFoldDB" id="A0A7D3XU88"/>